<evidence type="ECO:0000313" key="6">
    <source>
        <dbReference type="Proteomes" id="UP000318585"/>
    </source>
</evidence>
<evidence type="ECO:0000256" key="3">
    <source>
        <dbReference type="RuleBase" id="RU003694"/>
    </source>
</evidence>
<dbReference type="InterPro" id="IPR016039">
    <property type="entry name" value="Thiolase-like"/>
</dbReference>
<dbReference type="Pfam" id="PF02801">
    <property type="entry name" value="Ketoacyl-synt_C"/>
    <property type="match status" value="1"/>
</dbReference>
<dbReference type="PANTHER" id="PTHR11712:SF336">
    <property type="entry name" value="3-OXOACYL-[ACYL-CARRIER-PROTEIN] SYNTHASE, MITOCHONDRIAL"/>
    <property type="match status" value="1"/>
</dbReference>
<organism evidence="5 6">
    <name type="scientific">Flavobacterium franklandianum</name>
    <dbReference type="NCBI Taxonomy" id="2594430"/>
    <lineage>
        <taxon>Bacteria</taxon>
        <taxon>Pseudomonadati</taxon>
        <taxon>Bacteroidota</taxon>
        <taxon>Flavobacteriia</taxon>
        <taxon>Flavobacteriales</taxon>
        <taxon>Flavobacteriaceae</taxon>
        <taxon>Flavobacterium</taxon>
    </lineage>
</organism>
<comment type="similarity">
    <text evidence="1 3">Belongs to the thiolase-like superfamily. Beta-ketoacyl-ACP synthases family.</text>
</comment>
<keyword evidence="2 3" id="KW-0808">Transferase</keyword>
<evidence type="ECO:0000256" key="1">
    <source>
        <dbReference type="ARBA" id="ARBA00008467"/>
    </source>
</evidence>
<dbReference type="RefSeq" id="WP_143389143.1">
    <property type="nucleotide sequence ID" value="NZ_VJZQ01000001.1"/>
</dbReference>
<evidence type="ECO:0000259" key="4">
    <source>
        <dbReference type="PROSITE" id="PS52004"/>
    </source>
</evidence>
<dbReference type="SUPFAM" id="SSF53901">
    <property type="entry name" value="Thiolase-like"/>
    <property type="match status" value="1"/>
</dbReference>
<dbReference type="SMART" id="SM00825">
    <property type="entry name" value="PKS_KS"/>
    <property type="match status" value="1"/>
</dbReference>
<keyword evidence="6" id="KW-1185">Reference proteome</keyword>
<protein>
    <submittedName>
        <fullName evidence="5">Beta-ketoacyl synthase</fullName>
    </submittedName>
</protein>
<dbReference type="Pfam" id="PF00109">
    <property type="entry name" value="ketoacyl-synt"/>
    <property type="match status" value="1"/>
</dbReference>
<dbReference type="AlphaFoldDB" id="A0A553CLK4"/>
<dbReference type="OrthoDB" id="1141849at2"/>
<evidence type="ECO:0000313" key="5">
    <source>
        <dbReference type="EMBL" id="TRX21396.1"/>
    </source>
</evidence>
<dbReference type="InterPro" id="IPR014030">
    <property type="entry name" value="Ketoacyl_synth_N"/>
</dbReference>
<dbReference type="Gene3D" id="3.40.47.10">
    <property type="match status" value="1"/>
</dbReference>
<gene>
    <name evidence="5" type="ORF">FNW17_08570</name>
</gene>
<evidence type="ECO:0000256" key="2">
    <source>
        <dbReference type="ARBA" id="ARBA00022679"/>
    </source>
</evidence>
<dbReference type="InterPro" id="IPR014031">
    <property type="entry name" value="Ketoacyl_synth_C"/>
</dbReference>
<dbReference type="PROSITE" id="PS52004">
    <property type="entry name" value="KS3_2"/>
    <property type="match status" value="1"/>
</dbReference>
<name>A0A553CLK4_9FLAO</name>
<feature type="domain" description="Ketosynthase family 3 (KS3)" evidence="4">
    <location>
        <begin position="2"/>
        <end position="384"/>
    </location>
</feature>
<dbReference type="GO" id="GO:0006633">
    <property type="term" value="P:fatty acid biosynthetic process"/>
    <property type="evidence" value="ECO:0007669"/>
    <property type="project" value="TreeGrafter"/>
</dbReference>
<dbReference type="InterPro" id="IPR020841">
    <property type="entry name" value="PKS_Beta-ketoAc_synthase_dom"/>
</dbReference>
<accession>A0A553CLK4</accession>
<proteinExistence type="inferred from homology"/>
<dbReference type="Proteomes" id="UP000318585">
    <property type="component" value="Unassembled WGS sequence"/>
</dbReference>
<dbReference type="PANTHER" id="PTHR11712">
    <property type="entry name" value="POLYKETIDE SYNTHASE-RELATED"/>
    <property type="match status" value="1"/>
</dbReference>
<dbReference type="EMBL" id="VJZR01000005">
    <property type="protein sequence ID" value="TRX21396.1"/>
    <property type="molecule type" value="Genomic_DNA"/>
</dbReference>
<comment type="caution">
    <text evidence="5">The sequence shown here is derived from an EMBL/GenBank/DDBJ whole genome shotgun (WGS) entry which is preliminary data.</text>
</comment>
<reference evidence="5 6" key="1">
    <citation type="submission" date="2019-07" db="EMBL/GenBank/DDBJ databases">
        <title>Novel species of Flavobacterium.</title>
        <authorList>
            <person name="Liu Q."/>
            <person name="Xin Y.-H."/>
        </authorList>
    </citation>
    <scope>NUCLEOTIDE SEQUENCE [LARGE SCALE GENOMIC DNA]</scope>
    <source>
        <strain evidence="5 6">LB3P56</strain>
    </source>
</reference>
<dbReference type="GO" id="GO:0004315">
    <property type="term" value="F:3-oxoacyl-[acyl-carrier-protein] synthase activity"/>
    <property type="evidence" value="ECO:0007669"/>
    <property type="project" value="TreeGrafter"/>
</dbReference>
<dbReference type="InterPro" id="IPR000794">
    <property type="entry name" value="Beta-ketoacyl_synthase"/>
</dbReference>
<sequence length="384" mass="41871">MSKTISITSIASISPLGNDPKTIWENYQNSNHCFTEHFLDHKNTLVAKLDDDSNEIIEALKQSDIKYKSLDKSVLYAMAASRKAIENAGWTSNDVFGINIGSSRGATDLFERHFQEYLETGKAQTLASPTTTLGNISSWVAHDLQSSGPEISHSITCSTALHALLNGVAWLRAGMTDKFLVGGSEAPLTDFTIGQMRALKIYSNSDEAFPNRAFDLEKKQNTMILGEGAAVCCLEIGQKENALAYVEGIGYATEILEHNISISAEATCFQKSMKMALENTHLSEVDAIVMHAPGTKAGDLTEYKAIQKVFGTNLPMLTTNKWKIGHTFGASGMLSMELAILMMQHQEFIGVPFAEVQKPRKQIRKVLVNSVGFGGNAVSILLGI</sequence>